<dbReference type="EMBL" id="JACXAI010000033">
    <property type="protein sequence ID" value="MBD1382541.1"/>
    <property type="molecule type" value="Genomic_DNA"/>
</dbReference>
<dbReference type="Gene3D" id="1.10.2020.10">
    <property type="entry name" value="uronate isomerase, domain 2, chain A"/>
    <property type="match status" value="1"/>
</dbReference>
<evidence type="ECO:0000256" key="5">
    <source>
        <dbReference type="ARBA" id="ARBA00020555"/>
    </source>
</evidence>
<dbReference type="GO" id="GO:0019698">
    <property type="term" value="P:D-galacturonate catabolic process"/>
    <property type="evidence" value="ECO:0007669"/>
    <property type="project" value="TreeGrafter"/>
</dbReference>
<comment type="caution">
    <text evidence="8">The sequence shown here is derived from an EMBL/GenBank/DDBJ whole genome shotgun (WGS) entry which is preliminary data.</text>
</comment>
<dbReference type="Gene3D" id="3.20.20.140">
    <property type="entry name" value="Metal-dependent hydrolases"/>
    <property type="match status" value="1"/>
</dbReference>
<dbReference type="GO" id="GO:0008880">
    <property type="term" value="F:glucuronate isomerase activity"/>
    <property type="evidence" value="ECO:0007669"/>
    <property type="project" value="UniProtKB-UniRule"/>
</dbReference>
<comment type="catalytic activity">
    <reaction evidence="1 7">
        <text>D-glucuronate = D-fructuronate</text>
        <dbReference type="Rhea" id="RHEA:13049"/>
        <dbReference type="ChEBI" id="CHEBI:58720"/>
        <dbReference type="ChEBI" id="CHEBI:59863"/>
        <dbReference type="EC" id="5.3.1.12"/>
    </reaction>
</comment>
<reference evidence="8" key="1">
    <citation type="submission" date="2020-09" db="EMBL/GenBank/DDBJ databases">
        <title>A novel bacterium of genus Bacillus, isolated from South China Sea.</title>
        <authorList>
            <person name="Huang H."/>
            <person name="Mo K."/>
            <person name="Hu Y."/>
        </authorList>
    </citation>
    <scope>NUCLEOTIDE SEQUENCE</scope>
    <source>
        <strain evidence="8">IB182487</strain>
    </source>
</reference>
<proteinExistence type="inferred from homology"/>
<keyword evidence="9" id="KW-1185">Reference proteome</keyword>
<name>A0A926NJK9_9BACI</name>
<dbReference type="NCBIfam" id="NF002794">
    <property type="entry name" value="PRK02925.1"/>
    <property type="match status" value="1"/>
</dbReference>
<evidence type="ECO:0000256" key="1">
    <source>
        <dbReference type="ARBA" id="ARBA00001165"/>
    </source>
</evidence>
<evidence type="ECO:0000313" key="9">
    <source>
        <dbReference type="Proteomes" id="UP000626844"/>
    </source>
</evidence>
<dbReference type="HAMAP" id="MF_00675">
    <property type="entry name" value="UxaC"/>
    <property type="match status" value="1"/>
</dbReference>
<sequence length="471" mass="55083">MTVTFIKDDFLLKNKWSKMLYHDYAEQMPIFDFHCHLDPKEIAQDKTFLNLTDIWLKGDHYKWRAMRAFGIEEKYITGEASDYEKFLAWSKTLPYTIGNPLYHWSHLELKRYFGIDELLTPQNADRIWELCNEQLQQESFSAQGLIKKFNVKVICTTDDPTDNLEWHEKLDEKSFKVVPTFRPDKLLAIGEESFPNYLLSLEQETNRDIQSFDEFIQAIRDRMDYFHKRGCRGADHGFSTFPYAHANEEKAEEIFYKAKQGVSPTYEEQGIYQSYLLTVLGEFYHDLGWVMQMHIGALRNNNTKKLKQIGRDIGCDSIRDFDLAESLNSFFDELDQRNKLPKTIIYNLNPSHNDIVATTIGNFQAPGIKGKMQFGSGWWFNDQKDGMEKQLLTLANQGLLSTFVGMLTDSRSFLSYPRHEYFRRILCNLFGTWINEGELPEDPTHIGSIIQDICYHNAANYFPIEERIAKG</sequence>
<dbReference type="AlphaFoldDB" id="A0A926NJK9"/>
<gene>
    <name evidence="7 8" type="primary">uxaC</name>
    <name evidence="8" type="ORF">IC621_20260</name>
</gene>
<evidence type="ECO:0000256" key="6">
    <source>
        <dbReference type="ARBA" id="ARBA00023235"/>
    </source>
</evidence>
<dbReference type="InterPro" id="IPR003766">
    <property type="entry name" value="Uronate_isomerase"/>
</dbReference>
<dbReference type="RefSeq" id="WP_191160843.1">
    <property type="nucleotide sequence ID" value="NZ_JACXAI010000033.1"/>
</dbReference>
<comment type="similarity">
    <text evidence="3 7">Belongs to the metallo-dependent hydrolases superfamily. Uronate isomerase family.</text>
</comment>
<dbReference type="PANTHER" id="PTHR30068">
    <property type="entry name" value="URONATE ISOMERASE"/>
    <property type="match status" value="1"/>
</dbReference>
<evidence type="ECO:0000313" key="8">
    <source>
        <dbReference type="EMBL" id="MBD1382541.1"/>
    </source>
</evidence>
<evidence type="ECO:0000256" key="2">
    <source>
        <dbReference type="ARBA" id="ARBA00004892"/>
    </source>
</evidence>
<dbReference type="Pfam" id="PF02614">
    <property type="entry name" value="UxaC"/>
    <property type="match status" value="1"/>
</dbReference>
<dbReference type="SUPFAM" id="SSF51556">
    <property type="entry name" value="Metallo-dependent hydrolases"/>
    <property type="match status" value="1"/>
</dbReference>
<dbReference type="InterPro" id="IPR032466">
    <property type="entry name" value="Metal_Hydrolase"/>
</dbReference>
<dbReference type="Proteomes" id="UP000626844">
    <property type="component" value="Unassembled WGS sequence"/>
</dbReference>
<comment type="pathway">
    <text evidence="2 7">Carbohydrate metabolism; pentose and glucuronate interconversion.</text>
</comment>
<accession>A0A926NJK9</accession>
<dbReference type="EC" id="5.3.1.12" evidence="4 7"/>
<evidence type="ECO:0000256" key="7">
    <source>
        <dbReference type="HAMAP-Rule" id="MF_00675"/>
    </source>
</evidence>
<evidence type="ECO:0000256" key="3">
    <source>
        <dbReference type="ARBA" id="ARBA00008397"/>
    </source>
</evidence>
<organism evidence="8 9">
    <name type="scientific">Metabacillus arenae</name>
    <dbReference type="NCBI Taxonomy" id="2771434"/>
    <lineage>
        <taxon>Bacteria</taxon>
        <taxon>Bacillati</taxon>
        <taxon>Bacillota</taxon>
        <taxon>Bacilli</taxon>
        <taxon>Bacillales</taxon>
        <taxon>Bacillaceae</taxon>
        <taxon>Metabacillus</taxon>
    </lineage>
</organism>
<dbReference type="GO" id="GO:0042840">
    <property type="term" value="P:D-glucuronate catabolic process"/>
    <property type="evidence" value="ECO:0007669"/>
    <property type="project" value="TreeGrafter"/>
</dbReference>
<evidence type="ECO:0000256" key="4">
    <source>
        <dbReference type="ARBA" id="ARBA00012546"/>
    </source>
</evidence>
<protein>
    <recommendedName>
        <fullName evidence="5 7">Uronate isomerase</fullName>
        <ecNumber evidence="4 7">5.3.1.12</ecNumber>
    </recommendedName>
    <alternativeName>
        <fullName evidence="7">Glucuronate isomerase</fullName>
    </alternativeName>
    <alternativeName>
        <fullName evidence="7">Uronic isomerase</fullName>
    </alternativeName>
</protein>
<comment type="catalytic activity">
    <reaction evidence="7">
        <text>aldehydo-D-galacturonate = keto-D-tagaturonate</text>
        <dbReference type="Rhea" id="RHEA:27702"/>
        <dbReference type="ChEBI" id="CHEBI:12952"/>
        <dbReference type="ChEBI" id="CHEBI:17886"/>
    </reaction>
</comment>
<dbReference type="PANTHER" id="PTHR30068:SF4">
    <property type="entry name" value="URONATE ISOMERASE"/>
    <property type="match status" value="1"/>
</dbReference>
<keyword evidence="6 7" id="KW-0413">Isomerase</keyword>